<keyword evidence="1" id="KW-1133">Transmembrane helix</keyword>
<keyword evidence="3" id="KW-1185">Reference proteome</keyword>
<name>A0AA40APM6_9PEZI</name>
<reference evidence="2" key="1">
    <citation type="submission" date="2023-06" db="EMBL/GenBank/DDBJ databases">
        <title>Genome-scale phylogeny and comparative genomics of the fungal order Sordariales.</title>
        <authorList>
            <consortium name="Lawrence Berkeley National Laboratory"/>
            <person name="Hensen N."/>
            <person name="Bonometti L."/>
            <person name="Westerberg I."/>
            <person name="Brannstrom I.O."/>
            <person name="Guillou S."/>
            <person name="Cros-Aarteil S."/>
            <person name="Calhoun S."/>
            <person name="Haridas S."/>
            <person name="Kuo A."/>
            <person name="Mondo S."/>
            <person name="Pangilinan J."/>
            <person name="Riley R."/>
            <person name="Labutti K."/>
            <person name="Andreopoulos B."/>
            <person name="Lipzen A."/>
            <person name="Chen C."/>
            <person name="Yanf M."/>
            <person name="Daum C."/>
            <person name="Ng V."/>
            <person name="Clum A."/>
            <person name="Steindorff A."/>
            <person name="Ohm R."/>
            <person name="Martin F."/>
            <person name="Silar P."/>
            <person name="Natvig D."/>
            <person name="Lalanne C."/>
            <person name="Gautier V."/>
            <person name="Ament-Velasquez S.L."/>
            <person name="Kruys A."/>
            <person name="Hutchinson M.I."/>
            <person name="Powell A.J."/>
            <person name="Barry K."/>
            <person name="Miller A.N."/>
            <person name="Grigoriev I.V."/>
            <person name="Debuchy R."/>
            <person name="Gladieux P."/>
            <person name="Thoren M.H."/>
            <person name="Johannesson H."/>
        </authorList>
    </citation>
    <scope>NUCLEOTIDE SEQUENCE</scope>
    <source>
        <strain evidence="2">SMH4607-1</strain>
    </source>
</reference>
<organism evidence="2 3">
    <name type="scientific">Lasiosphaeris hirsuta</name>
    <dbReference type="NCBI Taxonomy" id="260670"/>
    <lineage>
        <taxon>Eukaryota</taxon>
        <taxon>Fungi</taxon>
        <taxon>Dikarya</taxon>
        <taxon>Ascomycota</taxon>
        <taxon>Pezizomycotina</taxon>
        <taxon>Sordariomycetes</taxon>
        <taxon>Sordariomycetidae</taxon>
        <taxon>Sordariales</taxon>
        <taxon>Lasiosphaeriaceae</taxon>
        <taxon>Lasiosphaeris</taxon>
    </lineage>
</organism>
<sequence>MNGHASSKHTLNYEETTVLLDEKSLSDLESDAGRADRDTRFMEALGAAPALKWPLLRSLLLRTALFLLPSFLRPHPSPLATTTRPSATAYLDGLRGLAALIVFFCHLAYTCFVIAPG</sequence>
<evidence type="ECO:0000313" key="3">
    <source>
        <dbReference type="Proteomes" id="UP001172102"/>
    </source>
</evidence>
<proteinExistence type="predicted"/>
<accession>A0AA40APM6</accession>
<gene>
    <name evidence="2" type="ORF">B0H67DRAFT_643018</name>
</gene>
<comment type="caution">
    <text evidence="2">The sequence shown here is derived from an EMBL/GenBank/DDBJ whole genome shotgun (WGS) entry which is preliminary data.</text>
</comment>
<dbReference type="EMBL" id="JAUKUA010000003">
    <property type="protein sequence ID" value="KAK0719694.1"/>
    <property type="molecule type" value="Genomic_DNA"/>
</dbReference>
<protein>
    <recommendedName>
        <fullName evidence="4">Acyltransferase 3 domain-containing protein</fullName>
    </recommendedName>
</protein>
<keyword evidence="1" id="KW-0812">Transmembrane</keyword>
<feature type="transmembrane region" description="Helical" evidence="1">
    <location>
        <begin position="96"/>
        <end position="115"/>
    </location>
</feature>
<evidence type="ECO:0008006" key="4">
    <source>
        <dbReference type="Google" id="ProtNLM"/>
    </source>
</evidence>
<keyword evidence="1" id="KW-0472">Membrane</keyword>
<evidence type="ECO:0000256" key="1">
    <source>
        <dbReference type="SAM" id="Phobius"/>
    </source>
</evidence>
<dbReference type="AlphaFoldDB" id="A0AA40APM6"/>
<dbReference type="Proteomes" id="UP001172102">
    <property type="component" value="Unassembled WGS sequence"/>
</dbReference>
<evidence type="ECO:0000313" key="2">
    <source>
        <dbReference type="EMBL" id="KAK0719694.1"/>
    </source>
</evidence>